<keyword evidence="1" id="KW-0813">Transport</keyword>
<keyword evidence="4" id="KW-0249">Electron transport</keyword>
<keyword evidence="3 6" id="KW-0479">Metal-binding</keyword>
<evidence type="ECO:0000313" key="8">
    <source>
        <dbReference type="EMBL" id="MDG5975187.1"/>
    </source>
</evidence>
<evidence type="ECO:0000256" key="6">
    <source>
        <dbReference type="PROSITE-ProRule" id="PRU00433"/>
    </source>
</evidence>
<proteinExistence type="predicted"/>
<dbReference type="Pfam" id="PF00034">
    <property type="entry name" value="Cytochrom_C"/>
    <property type="match status" value="1"/>
</dbReference>
<reference evidence="8" key="1">
    <citation type="submission" date="2013-01" db="EMBL/GenBank/DDBJ databases">
        <title>Genome draft of Hydrogenophaga taeniospiralis 2K1.</title>
        <authorList>
            <person name="Gomila M."/>
            <person name="Lalucat J."/>
        </authorList>
    </citation>
    <scope>NUCLEOTIDE SEQUENCE</scope>
    <source>
        <strain evidence="8">CCUG 15921</strain>
    </source>
</reference>
<dbReference type="AlphaFoldDB" id="A0A9X4NPY2"/>
<dbReference type="OrthoDB" id="9809720at2"/>
<dbReference type="GO" id="GO:0009055">
    <property type="term" value="F:electron transfer activity"/>
    <property type="evidence" value="ECO:0007669"/>
    <property type="project" value="InterPro"/>
</dbReference>
<accession>A0A9X4NPY2</accession>
<evidence type="ECO:0000256" key="3">
    <source>
        <dbReference type="ARBA" id="ARBA00022723"/>
    </source>
</evidence>
<dbReference type="Proteomes" id="UP001152876">
    <property type="component" value="Unassembled WGS sequence"/>
</dbReference>
<evidence type="ECO:0000256" key="2">
    <source>
        <dbReference type="ARBA" id="ARBA00022617"/>
    </source>
</evidence>
<dbReference type="PANTHER" id="PTHR37823">
    <property type="entry name" value="CYTOCHROME C-553-LIKE"/>
    <property type="match status" value="1"/>
</dbReference>
<comment type="caution">
    <text evidence="8">The sequence shown here is derived from an EMBL/GenBank/DDBJ whole genome shotgun (WGS) entry which is preliminary data.</text>
</comment>
<dbReference type="InterPro" id="IPR051811">
    <property type="entry name" value="Cytochrome_c550/c551-like"/>
</dbReference>
<dbReference type="GO" id="GO:0046872">
    <property type="term" value="F:metal ion binding"/>
    <property type="evidence" value="ECO:0007669"/>
    <property type="project" value="UniProtKB-KW"/>
</dbReference>
<keyword evidence="2 6" id="KW-0349">Heme</keyword>
<evidence type="ECO:0000256" key="5">
    <source>
        <dbReference type="ARBA" id="ARBA00023004"/>
    </source>
</evidence>
<dbReference type="Pfam" id="PF13442">
    <property type="entry name" value="Cytochrome_CBB3"/>
    <property type="match status" value="1"/>
</dbReference>
<dbReference type="RefSeq" id="WP_068167175.1">
    <property type="nucleotide sequence ID" value="NZ_AOGK01000005.1"/>
</dbReference>
<dbReference type="PROSITE" id="PS51007">
    <property type="entry name" value="CYTC"/>
    <property type="match status" value="2"/>
</dbReference>
<dbReference type="InterPro" id="IPR036909">
    <property type="entry name" value="Cyt_c-like_dom_sf"/>
</dbReference>
<dbReference type="SUPFAM" id="SSF46626">
    <property type="entry name" value="Cytochrome c"/>
    <property type="match status" value="2"/>
</dbReference>
<keyword evidence="5 6" id="KW-0408">Iron</keyword>
<evidence type="ECO:0000256" key="4">
    <source>
        <dbReference type="ARBA" id="ARBA00022982"/>
    </source>
</evidence>
<sequence length="279" mass="29938">MNKRQARYFAIGSTLLATLVFLGLTIDSHRQFPKLTNAQNITPEVTLGKNVWHKNNCINCHTIFGEGAYYAPDLTKIAQQRGAPYLRAFLKDPSKFYDEQRHRRLMPQQDLSDADIDGLIAFLDWVSKVDNQDWPPRPIMVTGLGAAGGNAASPAAAAGSAAAATASDKNPVALGERVFRSAAPACTACHSLTPGADMAGPSLAGIATRTQETLASPNYKGSATDLATYIRESITHPSAHLVAGAMYSANGVSFMPNTYQKDLTPEQLAHLAAYLATFK</sequence>
<evidence type="ECO:0000259" key="7">
    <source>
        <dbReference type="PROSITE" id="PS51007"/>
    </source>
</evidence>
<dbReference type="GO" id="GO:0020037">
    <property type="term" value="F:heme binding"/>
    <property type="evidence" value="ECO:0007669"/>
    <property type="project" value="InterPro"/>
</dbReference>
<name>A0A9X4NPY2_9BURK</name>
<feature type="domain" description="Cytochrome c" evidence="7">
    <location>
        <begin position="170"/>
        <end position="279"/>
    </location>
</feature>
<dbReference type="Gene3D" id="1.10.760.10">
    <property type="entry name" value="Cytochrome c-like domain"/>
    <property type="match status" value="2"/>
</dbReference>
<dbReference type="EMBL" id="AOGK01000005">
    <property type="protein sequence ID" value="MDG5975187.1"/>
    <property type="molecule type" value="Genomic_DNA"/>
</dbReference>
<gene>
    <name evidence="8" type="ORF">H010_08006</name>
</gene>
<dbReference type="PANTHER" id="PTHR37823:SF1">
    <property type="entry name" value="CYTOCHROME C-553-LIKE"/>
    <property type="match status" value="1"/>
</dbReference>
<evidence type="ECO:0000313" key="9">
    <source>
        <dbReference type="Proteomes" id="UP001152876"/>
    </source>
</evidence>
<evidence type="ECO:0000256" key="1">
    <source>
        <dbReference type="ARBA" id="ARBA00022448"/>
    </source>
</evidence>
<protein>
    <submittedName>
        <fullName evidence="8">Nitric-oxide reductase subunit C</fullName>
    </submittedName>
</protein>
<feature type="domain" description="Cytochrome c" evidence="7">
    <location>
        <begin position="43"/>
        <end position="127"/>
    </location>
</feature>
<keyword evidence="9" id="KW-1185">Reference proteome</keyword>
<dbReference type="InterPro" id="IPR009056">
    <property type="entry name" value="Cyt_c-like_dom"/>
</dbReference>
<organism evidence="8 9">
    <name type="scientific">Hydrogenophaga taeniospiralis CCUG 15921</name>
    <dbReference type="NCBI Taxonomy" id="1281780"/>
    <lineage>
        <taxon>Bacteria</taxon>
        <taxon>Pseudomonadati</taxon>
        <taxon>Pseudomonadota</taxon>
        <taxon>Betaproteobacteria</taxon>
        <taxon>Burkholderiales</taxon>
        <taxon>Comamonadaceae</taxon>
        <taxon>Hydrogenophaga</taxon>
    </lineage>
</organism>